<dbReference type="eggNOG" id="KOG4638">
    <property type="taxonomic scope" value="Eukaryota"/>
</dbReference>
<dbReference type="GO" id="GO:0016020">
    <property type="term" value="C:membrane"/>
    <property type="evidence" value="ECO:0007669"/>
    <property type="project" value="UniProtKB-SubCell"/>
</dbReference>
<dbReference type="InterPro" id="IPR002048">
    <property type="entry name" value="EF_hand_dom"/>
</dbReference>
<feature type="transmembrane region" description="Helical" evidence="8">
    <location>
        <begin position="238"/>
        <end position="265"/>
    </location>
</feature>
<dbReference type="PANTHER" id="PTHR15860">
    <property type="entry name" value="UNCHARACTERIZED RING FINGER-CONTAINING PROTEIN"/>
    <property type="match status" value="1"/>
</dbReference>
<evidence type="ECO:0000256" key="4">
    <source>
        <dbReference type="ARBA" id="ARBA00022837"/>
    </source>
</evidence>
<dbReference type="Pfam" id="PF13499">
    <property type="entry name" value="EF-hand_7"/>
    <property type="match status" value="2"/>
</dbReference>
<dbReference type="InterPro" id="IPR011992">
    <property type="entry name" value="EF-hand-dom_pair"/>
</dbReference>
<dbReference type="GO" id="GO:0005509">
    <property type="term" value="F:calcium ion binding"/>
    <property type="evidence" value="ECO:0007669"/>
    <property type="project" value="InterPro"/>
</dbReference>
<evidence type="ECO:0000313" key="10">
    <source>
        <dbReference type="EMBL" id="EGI63648.1"/>
    </source>
</evidence>
<evidence type="ECO:0000256" key="8">
    <source>
        <dbReference type="SAM" id="Phobius"/>
    </source>
</evidence>
<feature type="domain" description="EF-hand" evidence="9">
    <location>
        <begin position="514"/>
        <end position="548"/>
    </location>
</feature>
<proteinExistence type="predicted"/>
<keyword evidence="2 8" id="KW-0812">Transmembrane</keyword>
<sequence length="548" mass="62458">MAENRPTEETTSGPNCDPTMPLISTSNENRQVQDSPSSTRYTLASISPETAFNFGVRTAERSRIFAGNISSTIRPLIQAAPNLSLTSLLAIHGLRNQVHPVALPSDSYVINLEDPVNDTNSHDESVHNHHHHHHHHHIASTMPNNFSNNTHETANEVVENHNNNASENTVNGNVQIGPEARAMLKQLQQYVPFVTILLAKGLYDHRAGIITFVVLLITFFHANNGLKREIAKQHNRSWSLLMLILCYITACIVFVVYTFNLYTLVPYAEPLTIWELLCYVTVMDFFLKLITIICKVLLTCLPVRLLAFQNRGKYYLMVEATSQLYRCVAPVQPWLYYLLETYQGQEKIVGIFFSIMYTMSKGNDLLSRLKLFRTAAWKLFQNVASTSKKQAHKKNMIKFELTEKQKSDIKEAFDLFDPDGTGKIGIKDLKVVLRALGYEPTVKELQTLVADITPECPNSLSYEEFMKIMLIKMTDVEESQSEIIRAFRLFDDDKTGKISFKNIKRVAMELEEELTDEEIFDMINQVDEDGDGEISLEEFIKLFKKMSC</sequence>
<reference evidence="10" key="1">
    <citation type="submission" date="2011-02" db="EMBL/GenBank/DDBJ databases">
        <title>The genome of the leaf-cutting ant Acromyrmex echinatior suggests key adaptations to social evolution and fungus farming.</title>
        <authorList>
            <person name="Nygaard S."/>
            <person name="Zhang G."/>
        </authorList>
    </citation>
    <scope>NUCLEOTIDE SEQUENCE</scope>
</reference>
<name>F4WQ25_ACREC</name>
<evidence type="ECO:0000256" key="5">
    <source>
        <dbReference type="ARBA" id="ARBA00022989"/>
    </source>
</evidence>
<dbReference type="InterPro" id="IPR018247">
    <property type="entry name" value="EF_Hand_1_Ca_BS"/>
</dbReference>
<feature type="transmembrane region" description="Helical" evidence="8">
    <location>
        <begin position="285"/>
        <end position="307"/>
    </location>
</feature>
<dbReference type="AlphaFoldDB" id="F4WQ25"/>
<evidence type="ECO:0000256" key="7">
    <source>
        <dbReference type="SAM" id="MobiDB-lite"/>
    </source>
</evidence>
<keyword evidence="6 8" id="KW-0472">Membrane</keyword>
<protein>
    <submittedName>
        <fullName evidence="10">Centrin-1</fullName>
    </submittedName>
</protein>
<dbReference type="PANTHER" id="PTHR15860:SF0">
    <property type="entry name" value="LP20373P"/>
    <property type="match status" value="1"/>
</dbReference>
<feature type="domain" description="EF-hand" evidence="9">
    <location>
        <begin position="478"/>
        <end position="513"/>
    </location>
</feature>
<evidence type="ECO:0000313" key="11">
    <source>
        <dbReference type="Proteomes" id="UP000007755"/>
    </source>
</evidence>
<gene>
    <name evidence="10" type="ORF">G5I_07884</name>
</gene>
<keyword evidence="11" id="KW-1185">Reference proteome</keyword>
<keyword evidence="5 8" id="KW-1133">Transmembrane helix</keyword>
<dbReference type="Proteomes" id="UP000007755">
    <property type="component" value="Unassembled WGS sequence"/>
</dbReference>
<dbReference type="PROSITE" id="PS50222">
    <property type="entry name" value="EF_HAND_2"/>
    <property type="match status" value="3"/>
</dbReference>
<dbReference type="OrthoDB" id="9049620at2759"/>
<evidence type="ECO:0000259" key="9">
    <source>
        <dbReference type="PROSITE" id="PS50222"/>
    </source>
</evidence>
<feature type="region of interest" description="Disordered" evidence="7">
    <location>
        <begin position="1"/>
        <end position="37"/>
    </location>
</feature>
<keyword evidence="3" id="KW-0833">Ubl conjugation pathway</keyword>
<dbReference type="EMBL" id="GL888262">
    <property type="protein sequence ID" value="EGI63648.1"/>
    <property type="molecule type" value="Genomic_DNA"/>
</dbReference>
<comment type="subcellular location">
    <subcellularLocation>
        <location evidence="1">Membrane</location>
        <topology evidence="1">Multi-pass membrane protein</topology>
    </subcellularLocation>
</comment>
<dbReference type="GO" id="GO:0061630">
    <property type="term" value="F:ubiquitin protein ligase activity"/>
    <property type="evidence" value="ECO:0007669"/>
    <property type="project" value="InterPro"/>
</dbReference>
<evidence type="ECO:0000256" key="3">
    <source>
        <dbReference type="ARBA" id="ARBA00022786"/>
    </source>
</evidence>
<dbReference type="InParanoid" id="F4WQ25"/>
<feature type="compositionally biased region" description="Polar residues" evidence="7">
    <location>
        <begin position="22"/>
        <end position="37"/>
    </location>
</feature>
<evidence type="ECO:0000256" key="2">
    <source>
        <dbReference type="ARBA" id="ARBA00022692"/>
    </source>
</evidence>
<dbReference type="SMART" id="SM00054">
    <property type="entry name" value="EFh"/>
    <property type="match status" value="3"/>
</dbReference>
<dbReference type="FunFam" id="1.10.238.10:FF:000001">
    <property type="entry name" value="Calmodulin 1"/>
    <property type="match status" value="1"/>
</dbReference>
<dbReference type="PROSITE" id="PS00018">
    <property type="entry name" value="EF_HAND_1"/>
    <property type="match status" value="2"/>
</dbReference>
<dbReference type="STRING" id="103372.F4WQ25"/>
<dbReference type="eggNOG" id="KOG0028">
    <property type="taxonomic scope" value="Eukaryota"/>
</dbReference>
<evidence type="ECO:0000256" key="1">
    <source>
        <dbReference type="ARBA" id="ARBA00004141"/>
    </source>
</evidence>
<keyword evidence="4" id="KW-0106">Calcium</keyword>
<feature type="domain" description="EF-hand" evidence="9">
    <location>
        <begin position="404"/>
        <end position="439"/>
    </location>
</feature>
<accession>F4WQ25</accession>
<organism evidence="11">
    <name type="scientific">Acromyrmex echinatior</name>
    <name type="common">Panamanian leafcutter ant</name>
    <name type="synonym">Acromyrmex octospinosus echinatior</name>
    <dbReference type="NCBI Taxonomy" id="103372"/>
    <lineage>
        <taxon>Eukaryota</taxon>
        <taxon>Metazoa</taxon>
        <taxon>Ecdysozoa</taxon>
        <taxon>Arthropoda</taxon>
        <taxon>Hexapoda</taxon>
        <taxon>Insecta</taxon>
        <taxon>Pterygota</taxon>
        <taxon>Neoptera</taxon>
        <taxon>Endopterygota</taxon>
        <taxon>Hymenoptera</taxon>
        <taxon>Apocrita</taxon>
        <taxon>Aculeata</taxon>
        <taxon>Formicoidea</taxon>
        <taxon>Formicidae</taxon>
        <taxon>Myrmicinae</taxon>
        <taxon>Acromyrmex</taxon>
    </lineage>
</organism>
<dbReference type="SUPFAM" id="SSF47473">
    <property type="entry name" value="EF-hand"/>
    <property type="match status" value="1"/>
</dbReference>
<feature type="transmembrane region" description="Helical" evidence="8">
    <location>
        <begin position="207"/>
        <end position="226"/>
    </location>
</feature>
<dbReference type="InterPro" id="IPR044235">
    <property type="entry name" value="RNFT1/2"/>
</dbReference>
<dbReference type="CDD" id="cd00051">
    <property type="entry name" value="EFh"/>
    <property type="match status" value="2"/>
</dbReference>
<evidence type="ECO:0000256" key="6">
    <source>
        <dbReference type="ARBA" id="ARBA00023136"/>
    </source>
</evidence>
<dbReference type="GO" id="GO:1904294">
    <property type="term" value="P:positive regulation of ERAD pathway"/>
    <property type="evidence" value="ECO:0007669"/>
    <property type="project" value="InterPro"/>
</dbReference>
<dbReference type="Gene3D" id="1.10.238.10">
    <property type="entry name" value="EF-hand"/>
    <property type="match status" value="2"/>
</dbReference>